<keyword evidence="3" id="KW-1185">Reference proteome</keyword>
<dbReference type="HOGENOM" id="CLU_3375996_0_0_6"/>
<evidence type="ECO:0000256" key="1">
    <source>
        <dbReference type="SAM" id="Phobius"/>
    </source>
</evidence>
<dbReference type="Proteomes" id="UP000002350">
    <property type="component" value="Chromosome"/>
</dbReference>
<keyword evidence="1" id="KW-1133">Transmembrane helix</keyword>
<gene>
    <name evidence="2" type="ordered locus">SVI_2189</name>
</gene>
<dbReference type="KEGG" id="svo:SVI_2189"/>
<dbReference type="EMBL" id="AP011177">
    <property type="protein sequence ID" value="BAJ02160.1"/>
    <property type="molecule type" value="Genomic_DNA"/>
</dbReference>
<accession>D4ZKG1</accession>
<evidence type="ECO:0000313" key="2">
    <source>
        <dbReference type="EMBL" id="BAJ02160.1"/>
    </source>
</evidence>
<keyword evidence="1" id="KW-0472">Membrane</keyword>
<evidence type="ECO:0000313" key="3">
    <source>
        <dbReference type="Proteomes" id="UP000002350"/>
    </source>
</evidence>
<organism evidence="2 3">
    <name type="scientific">Shewanella violacea (strain JCM 10179 / CIP 106290 / LMG 19151 / DSS12)</name>
    <dbReference type="NCBI Taxonomy" id="637905"/>
    <lineage>
        <taxon>Bacteria</taxon>
        <taxon>Pseudomonadati</taxon>
        <taxon>Pseudomonadota</taxon>
        <taxon>Gammaproteobacteria</taxon>
        <taxon>Alteromonadales</taxon>
        <taxon>Shewanellaceae</taxon>
        <taxon>Shewanella</taxon>
    </lineage>
</organism>
<keyword evidence="1" id="KW-0812">Transmembrane</keyword>
<name>D4ZKG1_SHEVD</name>
<proteinExistence type="predicted"/>
<reference evidence="3" key="1">
    <citation type="journal article" date="2010" name="Mol. Biosyst.">
        <title>Complete genome sequence and comparative analysis of Shewanella violacea, a psychrophilic and piezophilic bacterium from deep sea floor sediments.</title>
        <authorList>
            <person name="Aono E."/>
            <person name="Baba T."/>
            <person name="Ara T."/>
            <person name="Nishi T."/>
            <person name="Nakamichi T."/>
            <person name="Inamoto E."/>
            <person name="Toyonaga H."/>
            <person name="Hasegawa M."/>
            <person name="Takai Y."/>
            <person name="Okumura Y."/>
            <person name="Baba M."/>
            <person name="Tomita M."/>
            <person name="Kato C."/>
            <person name="Oshima T."/>
            <person name="Nakasone K."/>
            <person name="Mori H."/>
        </authorList>
    </citation>
    <scope>NUCLEOTIDE SEQUENCE [LARGE SCALE GENOMIC DNA]</scope>
    <source>
        <strain evidence="3">JCM 10179 / CIP 106290 / LMG 19151 / DSS12</strain>
    </source>
</reference>
<sequence>MKKSHLITAGISLAVSVVVTYLSNRNSTVRRSIG</sequence>
<protein>
    <submittedName>
        <fullName evidence="2">Uncharacterized protein</fullName>
    </submittedName>
</protein>
<feature type="transmembrane region" description="Helical" evidence="1">
    <location>
        <begin position="6"/>
        <end position="23"/>
    </location>
</feature>
<dbReference type="STRING" id="637905.SVI_2189"/>
<dbReference type="AlphaFoldDB" id="D4ZKG1"/>